<feature type="domain" description="KOW" evidence="9">
    <location>
        <begin position="136"/>
        <end position="163"/>
    </location>
</feature>
<dbReference type="AlphaFoldDB" id="A0A0R2RKZ4"/>
<organism evidence="10 11">
    <name type="scientific">Verrucomicrobia subdivision 6 bacterium BACL9 MAG-120507-bin52</name>
    <dbReference type="NCBI Taxonomy" id="1655590"/>
    <lineage>
        <taxon>Bacteria</taxon>
        <taxon>Pseudomonadati</taxon>
        <taxon>Verrucomicrobiota</taxon>
        <taxon>Verrucomicrobiia</taxon>
        <taxon>Verrucomicrobiales</taxon>
        <taxon>Verrucomicrobia subdivision 6</taxon>
    </lineage>
</organism>
<dbReference type="InterPro" id="IPR006645">
    <property type="entry name" value="NGN-like_dom"/>
</dbReference>
<evidence type="ECO:0000256" key="1">
    <source>
        <dbReference type="ARBA" id="ARBA00022472"/>
    </source>
</evidence>
<dbReference type="PRINTS" id="PR00338">
    <property type="entry name" value="NUSGTNSCPFCT"/>
</dbReference>
<dbReference type="Gene3D" id="3.30.70.940">
    <property type="entry name" value="NusG, N-terminal domain"/>
    <property type="match status" value="1"/>
</dbReference>
<dbReference type="Proteomes" id="UP000051269">
    <property type="component" value="Unassembled WGS sequence"/>
</dbReference>
<keyword evidence="4 5" id="KW-0804">Transcription</keyword>
<dbReference type="Pfam" id="PF02357">
    <property type="entry name" value="NusG"/>
    <property type="match status" value="1"/>
</dbReference>
<dbReference type="CDD" id="cd06091">
    <property type="entry name" value="KOW_NusG"/>
    <property type="match status" value="1"/>
</dbReference>
<dbReference type="GO" id="GO:0031564">
    <property type="term" value="P:transcription antitermination"/>
    <property type="evidence" value="ECO:0007669"/>
    <property type="project" value="UniProtKB-UniRule"/>
</dbReference>
<dbReference type="InterPro" id="IPR015869">
    <property type="entry name" value="Transcrpt_antiterm_NusG_bac_CS"/>
</dbReference>
<evidence type="ECO:0000256" key="3">
    <source>
        <dbReference type="ARBA" id="ARBA00023015"/>
    </source>
</evidence>
<keyword evidence="3 5" id="KW-0805">Transcription regulation</keyword>
<proteinExistence type="inferred from homology"/>
<dbReference type="InterPro" id="IPR005824">
    <property type="entry name" value="KOW"/>
</dbReference>
<dbReference type="PROSITE" id="PS01014">
    <property type="entry name" value="NUSG"/>
    <property type="match status" value="1"/>
</dbReference>
<evidence type="ECO:0000313" key="11">
    <source>
        <dbReference type="Proteomes" id="UP000051269"/>
    </source>
</evidence>
<dbReference type="InterPro" id="IPR036735">
    <property type="entry name" value="NGN_dom_sf"/>
</dbReference>
<comment type="caution">
    <text evidence="10">The sequence shown here is derived from an EMBL/GenBank/DDBJ whole genome shotgun (WGS) entry which is preliminary data.</text>
</comment>
<evidence type="ECO:0000256" key="2">
    <source>
        <dbReference type="ARBA" id="ARBA00022814"/>
    </source>
</evidence>
<keyword evidence="2 5" id="KW-0889">Transcription antitermination</keyword>
<dbReference type="InterPro" id="IPR008991">
    <property type="entry name" value="Translation_prot_SH3-like_sf"/>
</dbReference>
<dbReference type="SUPFAM" id="SSF50104">
    <property type="entry name" value="Translation proteins SH3-like domain"/>
    <property type="match status" value="1"/>
</dbReference>
<dbReference type="CDD" id="cd09891">
    <property type="entry name" value="NGN_Bact_1"/>
    <property type="match status" value="1"/>
</dbReference>
<dbReference type="EMBL" id="LIBO01000001">
    <property type="protein sequence ID" value="KRO63253.1"/>
    <property type="molecule type" value="Genomic_DNA"/>
</dbReference>
<dbReference type="InterPro" id="IPR001062">
    <property type="entry name" value="Transcrpt_antiterm_NusG"/>
</dbReference>
<dbReference type="SMART" id="SM00739">
    <property type="entry name" value="KOW"/>
    <property type="match status" value="1"/>
</dbReference>
<keyword evidence="1 5" id="KW-0806">Transcription termination</keyword>
<evidence type="ECO:0000259" key="9">
    <source>
        <dbReference type="SMART" id="SM00739"/>
    </source>
</evidence>
<dbReference type="SUPFAM" id="SSF82679">
    <property type="entry name" value="N-utilization substance G protein NusG, N-terminal domain"/>
    <property type="match status" value="1"/>
</dbReference>
<dbReference type="GO" id="GO:0005829">
    <property type="term" value="C:cytosol"/>
    <property type="evidence" value="ECO:0007669"/>
    <property type="project" value="UniProtKB-ARBA"/>
</dbReference>
<dbReference type="SMART" id="SM00738">
    <property type="entry name" value="NGN"/>
    <property type="match status" value="1"/>
</dbReference>
<reference evidence="10 11" key="1">
    <citation type="submission" date="2015-10" db="EMBL/GenBank/DDBJ databases">
        <title>Metagenome-Assembled Genomes uncover a global brackish microbiome.</title>
        <authorList>
            <person name="Hugerth L.W."/>
            <person name="Larsson J."/>
            <person name="Alneberg J."/>
            <person name="Lindh M.V."/>
            <person name="Legrand C."/>
            <person name="Pinhassi J."/>
            <person name="Andersson A.F."/>
        </authorList>
    </citation>
    <scope>NUCLEOTIDE SEQUENCE [LARGE SCALE GENOMIC DNA]</scope>
    <source>
        <strain evidence="10">BACL18 MAG-120507-bin52</strain>
    </source>
</reference>
<name>A0A0R2RKZ4_9BACT</name>
<comment type="similarity">
    <text evidence="5 7">Belongs to the NusG family.</text>
</comment>
<evidence type="ECO:0000313" key="10">
    <source>
        <dbReference type="EMBL" id="KRO63253.1"/>
    </source>
</evidence>
<dbReference type="InterPro" id="IPR047050">
    <property type="entry name" value="NGN"/>
</dbReference>
<dbReference type="FunFam" id="2.30.30.30:FF:000002">
    <property type="entry name" value="Transcription termination/antitermination factor NusG"/>
    <property type="match status" value="1"/>
</dbReference>
<gene>
    <name evidence="5" type="primary">nusG</name>
    <name evidence="10" type="ORF">ABR82_05725</name>
</gene>
<dbReference type="GO" id="GO:0006354">
    <property type="term" value="P:DNA-templated transcription elongation"/>
    <property type="evidence" value="ECO:0007669"/>
    <property type="project" value="UniProtKB-UniRule"/>
</dbReference>
<dbReference type="PANTHER" id="PTHR30265">
    <property type="entry name" value="RHO-INTERACTING TRANSCRIPTION TERMINATION FACTOR NUSG"/>
    <property type="match status" value="1"/>
</dbReference>
<dbReference type="HAMAP" id="MF_00948">
    <property type="entry name" value="NusG"/>
    <property type="match status" value="1"/>
</dbReference>
<evidence type="ECO:0000256" key="4">
    <source>
        <dbReference type="ARBA" id="ARBA00023163"/>
    </source>
</evidence>
<dbReference type="PANTHER" id="PTHR30265:SF2">
    <property type="entry name" value="TRANSCRIPTION TERMINATION_ANTITERMINATION PROTEIN NUSG"/>
    <property type="match status" value="1"/>
</dbReference>
<dbReference type="InterPro" id="IPR043425">
    <property type="entry name" value="NusG-like"/>
</dbReference>
<sequence length="190" mass="21775">MSEVATIPSEARWFAVHVLSGQETNVKRHMLSRIKTEELGEVVQEVIIPTERISEIKRGKKVETERKLYPGYIFVKMELYDAEKKLHEVPWYFVKETPGVLGFADGDRPTPMKPDEVEGMLSQIRDKEEKITPKIIFAVGDRVKVGDGPFQSQEGVVEEVDSERGRVRVAVSIFGRSTPVELEYWQVERN</sequence>
<dbReference type="NCBIfam" id="TIGR00922">
    <property type="entry name" value="nusG"/>
    <property type="match status" value="1"/>
</dbReference>
<protein>
    <recommendedName>
        <fullName evidence="5 6">Transcription termination/antitermination protein NusG</fullName>
    </recommendedName>
</protein>
<dbReference type="GO" id="GO:0032784">
    <property type="term" value="P:regulation of DNA-templated transcription elongation"/>
    <property type="evidence" value="ECO:0007669"/>
    <property type="project" value="InterPro"/>
</dbReference>
<evidence type="ECO:0000256" key="6">
    <source>
        <dbReference type="NCBIfam" id="TIGR00922"/>
    </source>
</evidence>
<accession>A0A0R2RKZ4</accession>
<dbReference type="InterPro" id="IPR014722">
    <property type="entry name" value="Rib_uL2_dom2"/>
</dbReference>
<evidence type="ECO:0000256" key="5">
    <source>
        <dbReference type="HAMAP-Rule" id="MF_00948"/>
    </source>
</evidence>
<dbReference type="Gene3D" id="2.30.30.30">
    <property type="match status" value="1"/>
</dbReference>
<dbReference type="GO" id="GO:0006353">
    <property type="term" value="P:DNA-templated transcription termination"/>
    <property type="evidence" value="ECO:0007669"/>
    <property type="project" value="UniProtKB-UniRule"/>
</dbReference>
<evidence type="ECO:0000259" key="8">
    <source>
        <dbReference type="SMART" id="SM00738"/>
    </source>
</evidence>
<feature type="domain" description="NusG-like N-terminal" evidence="8">
    <location>
        <begin position="10"/>
        <end position="124"/>
    </location>
</feature>
<evidence type="ECO:0000256" key="7">
    <source>
        <dbReference type="RuleBase" id="RU000538"/>
    </source>
</evidence>
<comment type="function">
    <text evidence="5 7">Participates in transcription elongation, termination and antitermination.</text>
</comment>